<evidence type="ECO:0000313" key="6">
    <source>
        <dbReference type="Proteomes" id="UP000813463"/>
    </source>
</evidence>
<dbReference type="GO" id="GO:0006366">
    <property type="term" value="P:transcription by RNA polymerase II"/>
    <property type="evidence" value="ECO:0000318"/>
    <property type="project" value="GO_Central"/>
</dbReference>
<dbReference type="PANTHER" id="PTHR46338:SF13">
    <property type="entry name" value="TRANSCRIPTION INITIATION FACTOR TFIID SUBUNIT 8-LIKE"/>
    <property type="match status" value="1"/>
</dbReference>
<dbReference type="Pfam" id="PF07524">
    <property type="entry name" value="Bromo_TP"/>
    <property type="match status" value="1"/>
</dbReference>
<evidence type="ECO:0000259" key="5">
    <source>
        <dbReference type="SMART" id="SM00576"/>
    </source>
</evidence>
<accession>A0A9R0J4L6</accession>
<proteinExistence type="predicted"/>
<keyword evidence="6" id="KW-1185">Reference proteome</keyword>
<gene>
    <name evidence="7" type="primary">LOC110800295</name>
</gene>
<dbReference type="CDD" id="cd00076">
    <property type="entry name" value="HFD_SF"/>
    <property type="match status" value="1"/>
</dbReference>
<protein>
    <recommendedName>
        <fullName evidence="5">Bromodomain associated domain-containing protein</fullName>
    </recommendedName>
</protein>
<keyword evidence="2" id="KW-0805">Transcription regulation</keyword>
<dbReference type="Proteomes" id="UP000813463">
    <property type="component" value="Chromosome 3"/>
</dbReference>
<dbReference type="InterPro" id="IPR037818">
    <property type="entry name" value="TAF8"/>
</dbReference>
<reference evidence="7" key="2">
    <citation type="submission" date="2025-08" db="UniProtKB">
        <authorList>
            <consortium name="RefSeq"/>
        </authorList>
    </citation>
    <scope>IDENTIFICATION</scope>
    <source>
        <tissue evidence="7">Leaf</tissue>
    </source>
</reference>
<dbReference type="RefSeq" id="XP_021861298.2">
    <property type="nucleotide sequence ID" value="XM_022005606.2"/>
</dbReference>
<evidence type="ECO:0000256" key="4">
    <source>
        <dbReference type="ARBA" id="ARBA00023242"/>
    </source>
</evidence>
<dbReference type="KEGG" id="soe:110800295"/>
<dbReference type="AlphaFoldDB" id="A0A9R0J4L6"/>
<evidence type="ECO:0000256" key="2">
    <source>
        <dbReference type="ARBA" id="ARBA00023015"/>
    </source>
</evidence>
<dbReference type="SMART" id="SM00576">
    <property type="entry name" value="BTP"/>
    <property type="match status" value="1"/>
</dbReference>
<feature type="domain" description="Bromodomain associated" evidence="5">
    <location>
        <begin position="47"/>
        <end position="124"/>
    </location>
</feature>
<evidence type="ECO:0000313" key="7">
    <source>
        <dbReference type="RefSeq" id="XP_021861298.2"/>
    </source>
</evidence>
<dbReference type="Gene3D" id="1.10.20.10">
    <property type="entry name" value="Histone, subunit A"/>
    <property type="match status" value="1"/>
</dbReference>
<evidence type="ECO:0000256" key="1">
    <source>
        <dbReference type="ARBA" id="ARBA00004123"/>
    </source>
</evidence>
<dbReference type="PANTHER" id="PTHR46338">
    <property type="entry name" value="TRANSCRIPTION INITIATION FACTOR TFIID SUBUNIT 8"/>
    <property type="match status" value="1"/>
</dbReference>
<evidence type="ECO:0000256" key="3">
    <source>
        <dbReference type="ARBA" id="ARBA00023163"/>
    </source>
</evidence>
<dbReference type="GeneID" id="110800295"/>
<sequence length="302" mass="33503">MAANSLRRAMIAAEFQTVSAADHVSSSAPNPPKSTISTTLTTTLTPSEFHHTITKLAVAQILQSTGFKSCKSSALDALTRVSALFLQSLTTAAASHAAFSCARTQSNVFDAVHAIEQFSLSFGFSGAADINQTLLTSKTLQDIRHFVDAEPPSARRNPRNQRNSDSVVVFSGNIDSLIDNRGPEIPRWLPEFPAIETDDGDARREDGEVLWEKRRLEYRPSMAAKIVKGKKELMLQGRRERVKFRLRGTKKDVEMGGLDDLELRNGVCRGGKRVCLVKRVDNRCRFFEEEEDDDEKSFNIGL</sequence>
<keyword evidence="3" id="KW-0804">Transcription</keyword>
<organism evidence="6 7">
    <name type="scientific">Spinacia oleracea</name>
    <name type="common">Spinach</name>
    <dbReference type="NCBI Taxonomy" id="3562"/>
    <lineage>
        <taxon>Eukaryota</taxon>
        <taxon>Viridiplantae</taxon>
        <taxon>Streptophyta</taxon>
        <taxon>Embryophyta</taxon>
        <taxon>Tracheophyta</taxon>
        <taxon>Spermatophyta</taxon>
        <taxon>Magnoliopsida</taxon>
        <taxon>eudicotyledons</taxon>
        <taxon>Gunneridae</taxon>
        <taxon>Pentapetalae</taxon>
        <taxon>Caryophyllales</taxon>
        <taxon>Chenopodiaceae</taxon>
        <taxon>Chenopodioideae</taxon>
        <taxon>Anserineae</taxon>
        <taxon>Spinacia</taxon>
    </lineage>
</organism>
<dbReference type="GO" id="GO:0005669">
    <property type="term" value="C:transcription factor TFIID complex"/>
    <property type="evidence" value="ECO:0000318"/>
    <property type="project" value="GO_Central"/>
</dbReference>
<dbReference type="InterPro" id="IPR009072">
    <property type="entry name" value="Histone-fold"/>
</dbReference>
<keyword evidence="4" id="KW-0539">Nucleus</keyword>
<dbReference type="GO" id="GO:0046982">
    <property type="term" value="F:protein heterodimerization activity"/>
    <property type="evidence" value="ECO:0007669"/>
    <property type="project" value="InterPro"/>
</dbReference>
<comment type="subcellular location">
    <subcellularLocation>
        <location evidence="1">Nucleus</location>
    </subcellularLocation>
</comment>
<dbReference type="InterPro" id="IPR006565">
    <property type="entry name" value="BTP"/>
</dbReference>
<name>A0A9R0J4L6_SPIOL</name>
<reference evidence="6" key="1">
    <citation type="journal article" date="2021" name="Nat. Commun.">
        <title>Genomic analyses provide insights into spinach domestication and the genetic basis of agronomic traits.</title>
        <authorList>
            <person name="Cai X."/>
            <person name="Sun X."/>
            <person name="Xu C."/>
            <person name="Sun H."/>
            <person name="Wang X."/>
            <person name="Ge C."/>
            <person name="Zhang Z."/>
            <person name="Wang Q."/>
            <person name="Fei Z."/>
            <person name="Jiao C."/>
            <person name="Wang Q."/>
        </authorList>
    </citation>
    <scope>NUCLEOTIDE SEQUENCE [LARGE SCALE GENOMIC DNA]</scope>
    <source>
        <strain evidence="6">cv. Varoflay</strain>
    </source>
</reference>